<keyword evidence="2" id="KW-1185">Reference proteome</keyword>
<name>A1S6I7_SHEAM</name>
<dbReference type="EMBL" id="CP000507">
    <property type="protein sequence ID" value="ABL99993.1"/>
    <property type="molecule type" value="Genomic_DNA"/>
</dbReference>
<evidence type="ECO:0000313" key="1">
    <source>
        <dbReference type="EMBL" id="ABL99993.1"/>
    </source>
</evidence>
<accession>A1S6I7</accession>
<organism evidence="1 2">
    <name type="scientific">Shewanella amazonensis (strain ATCC BAA-1098 / SB2B)</name>
    <dbReference type="NCBI Taxonomy" id="326297"/>
    <lineage>
        <taxon>Bacteria</taxon>
        <taxon>Pseudomonadati</taxon>
        <taxon>Pseudomonadota</taxon>
        <taxon>Gammaproteobacteria</taxon>
        <taxon>Alteromonadales</taxon>
        <taxon>Shewanellaceae</taxon>
        <taxon>Shewanella</taxon>
    </lineage>
</organism>
<dbReference type="OrthoDB" id="5919030at2"/>
<evidence type="ECO:0000313" key="2">
    <source>
        <dbReference type="Proteomes" id="UP000009175"/>
    </source>
</evidence>
<sequence length="109" mass="12000">MKYVNLGVPVPVLAQLLYEGQLCAADIKCLDAESKQQLWQLCLWACKQRVDCKKTAQLITTANVVGKSDVHDAQRCNELPVNGGPLESDNEVSQDECTGCLHACSKHRD</sequence>
<protein>
    <submittedName>
        <fullName evidence="1">Uncharacterized protein</fullName>
    </submittedName>
</protein>
<reference evidence="1 2" key="1">
    <citation type="submission" date="2006-12" db="EMBL/GenBank/DDBJ databases">
        <title>Complete sequence of Shewanella amazonensis SB2B.</title>
        <authorList>
            <consortium name="US DOE Joint Genome Institute"/>
            <person name="Copeland A."/>
            <person name="Lucas S."/>
            <person name="Lapidus A."/>
            <person name="Barry K."/>
            <person name="Detter J.C."/>
            <person name="Glavina del Rio T."/>
            <person name="Hammon N."/>
            <person name="Israni S."/>
            <person name="Dalin E."/>
            <person name="Tice H."/>
            <person name="Pitluck S."/>
            <person name="Munk A.C."/>
            <person name="Brettin T."/>
            <person name="Bruce D."/>
            <person name="Han C."/>
            <person name="Tapia R."/>
            <person name="Gilna P."/>
            <person name="Schmutz J."/>
            <person name="Larimer F."/>
            <person name="Land M."/>
            <person name="Hauser L."/>
            <person name="Kyrpides N."/>
            <person name="Mikhailova N."/>
            <person name="Fredrickson J."/>
            <person name="Richardson P."/>
        </authorList>
    </citation>
    <scope>NUCLEOTIDE SEQUENCE [LARGE SCALE GENOMIC DNA]</scope>
    <source>
        <strain evidence="2">ATCC BAA-1098 / SB2B</strain>
    </source>
</reference>
<dbReference type="Proteomes" id="UP000009175">
    <property type="component" value="Chromosome"/>
</dbReference>
<dbReference type="KEGG" id="saz:Sama_1788"/>
<gene>
    <name evidence="1" type="ordered locus">Sama_1788</name>
</gene>
<dbReference type="AlphaFoldDB" id="A1S6I7"/>
<dbReference type="eggNOG" id="ENOG5030SYM">
    <property type="taxonomic scope" value="Bacteria"/>
</dbReference>
<dbReference type="RefSeq" id="WP_011759901.1">
    <property type="nucleotide sequence ID" value="NC_008700.1"/>
</dbReference>
<proteinExistence type="predicted"/>
<dbReference type="HOGENOM" id="CLU_2182143_0_0_6"/>